<protein>
    <recommendedName>
        <fullName evidence="5">DUF4134 domain-containing protein</fullName>
    </recommendedName>
</protein>
<dbReference type="InterPro" id="IPR043993">
    <property type="entry name" value="T4SS_pilin"/>
</dbReference>
<gene>
    <name evidence="3" type="ORF">COV55_04195</name>
</gene>
<evidence type="ECO:0000256" key="1">
    <source>
        <dbReference type="SAM" id="Phobius"/>
    </source>
</evidence>
<evidence type="ECO:0008006" key="5">
    <source>
        <dbReference type="Google" id="ProtNLM"/>
    </source>
</evidence>
<keyword evidence="1" id="KW-0812">Transmembrane</keyword>
<keyword evidence="1" id="KW-1133">Transmembrane helix</keyword>
<name>A0A2H0NBN4_9BACT</name>
<accession>A0A2H0NBN4</accession>
<dbReference type="Proteomes" id="UP000230564">
    <property type="component" value="Unassembled WGS sequence"/>
</dbReference>
<evidence type="ECO:0000256" key="2">
    <source>
        <dbReference type="SAM" id="SignalP"/>
    </source>
</evidence>
<feature type="chain" id="PRO_5013769376" description="DUF4134 domain-containing protein" evidence="2">
    <location>
        <begin position="21"/>
        <end position="116"/>
    </location>
</feature>
<feature type="transmembrane region" description="Helical" evidence="1">
    <location>
        <begin position="44"/>
        <end position="65"/>
    </location>
</feature>
<keyword evidence="1" id="KW-0472">Membrane</keyword>
<evidence type="ECO:0000313" key="4">
    <source>
        <dbReference type="Proteomes" id="UP000230564"/>
    </source>
</evidence>
<feature type="signal peptide" evidence="2">
    <location>
        <begin position="1"/>
        <end position="20"/>
    </location>
</feature>
<dbReference type="EMBL" id="PCWQ01000014">
    <property type="protein sequence ID" value="PIR06302.1"/>
    <property type="molecule type" value="Genomic_DNA"/>
</dbReference>
<feature type="transmembrane region" description="Helical" evidence="1">
    <location>
        <begin position="86"/>
        <end position="108"/>
    </location>
</feature>
<dbReference type="AlphaFoldDB" id="A0A2H0NBN4"/>
<evidence type="ECO:0000313" key="3">
    <source>
        <dbReference type="EMBL" id="PIR06302.1"/>
    </source>
</evidence>
<organism evidence="3 4">
    <name type="scientific">Candidatus Komeilibacteria bacterium CG11_big_fil_rev_8_21_14_0_20_36_20</name>
    <dbReference type="NCBI Taxonomy" id="1974477"/>
    <lineage>
        <taxon>Bacteria</taxon>
        <taxon>Candidatus Komeiliibacteriota</taxon>
    </lineage>
</organism>
<dbReference type="Pfam" id="PF18895">
    <property type="entry name" value="T4SS_pilin"/>
    <property type="match status" value="1"/>
</dbReference>
<proteinExistence type="predicted"/>
<reference evidence="3 4" key="1">
    <citation type="submission" date="2017-09" db="EMBL/GenBank/DDBJ databases">
        <title>Depth-based differentiation of microbial function through sediment-hosted aquifers and enrichment of novel symbionts in the deep terrestrial subsurface.</title>
        <authorList>
            <person name="Probst A.J."/>
            <person name="Ladd B."/>
            <person name="Jarett J.K."/>
            <person name="Geller-Mcgrath D.E."/>
            <person name="Sieber C.M."/>
            <person name="Emerson J.B."/>
            <person name="Anantharaman K."/>
            <person name="Thomas B.C."/>
            <person name="Malmstrom R."/>
            <person name="Stieglmeier M."/>
            <person name="Klingl A."/>
            <person name="Woyke T."/>
            <person name="Ryan C.M."/>
            <person name="Banfield J.F."/>
        </authorList>
    </citation>
    <scope>NUCLEOTIDE SEQUENCE [LARGE SCALE GENOMIC DNA]</scope>
    <source>
        <strain evidence="3">CG11_big_fil_rev_8_21_14_0_20_36_20</strain>
    </source>
</reference>
<keyword evidence="2" id="KW-0732">Signal</keyword>
<comment type="caution">
    <text evidence="3">The sequence shown here is derived from an EMBL/GenBank/DDBJ whole genome shotgun (WGS) entry which is preliminary data.</text>
</comment>
<sequence length="116" mass="12148">MKKAKYLFLVLLLLPGTALAQTDPFGLNELSETELGTKDLNDTIAGVINIVLGFLGILAILGIIYGGFKMMTSGGNSQDTDAGKQAVVAGAIGLLIVFAAYAISRFVLNSLVNETI</sequence>